<reference evidence="5 6" key="1">
    <citation type="journal article" date="2010" name="Science">
        <title>Genomic analysis of organismal complexity in the multicellular green alga Volvox carteri.</title>
        <authorList>
            <person name="Prochnik S.E."/>
            <person name="Umen J."/>
            <person name="Nedelcu A.M."/>
            <person name="Hallmann A."/>
            <person name="Miller S.M."/>
            <person name="Nishii I."/>
            <person name="Ferris P."/>
            <person name="Kuo A."/>
            <person name="Mitros T."/>
            <person name="Fritz-Laylin L.K."/>
            <person name="Hellsten U."/>
            <person name="Chapman J."/>
            <person name="Simakov O."/>
            <person name="Rensing S.A."/>
            <person name="Terry A."/>
            <person name="Pangilinan J."/>
            <person name="Kapitonov V."/>
            <person name="Jurka J."/>
            <person name="Salamov A."/>
            <person name="Shapiro H."/>
            <person name="Schmutz J."/>
            <person name="Grimwood J."/>
            <person name="Lindquist E."/>
            <person name="Lucas S."/>
            <person name="Grigoriev I.V."/>
            <person name="Schmitt R."/>
            <person name="Kirk D."/>
            <person name="Rokhsar D.S."/>
        </authorList>
    </citation>
    <scope>NUCLEOTIDE SEQUENCE [LARGE SCALE GENOMIC DNA]</scope>
    <source>
        <strain evidence="6">f. Nagariensis / Eve</strain>
    </source>
</reference>
<accession>D8TPA4</accession>
<feature type="transmembrane region" description="Helical" evidence="4">
    <location>
        <begin position="149"/>
        <end position="169"/>
    </location>
</feature>
<name>D8TPA4_VOLCA</name>
<dbReference type="InterPro" id="IPR019404">
    <property type="entry name" value="Mediator_Med11"/>
</dbReference>
<evidence type="ECO:0000256" key="4">
    <source>
        <dbReference type="SAM" id="Phobius"/>
    </source>
</evidence>
<evidence type="ECO:0000313" key="5">
    <source>
        <dbReference type="EMBL" id="EFJ50588.1"/>
    </source>
</evidence>
<dbReference type="AlphaFoldDB" id="D8TPA4"/>
<protein>
    <recommendedName>
        <fullName evidence="7">Mediator of RNA polymerase II transcription subunit 11</fullName>
    </recommendedName>
</protein>
<dbReference type="RefSeq" id="XP_002948181.1">
    <property type="nucleotide sequence ID" value="XM_002948135.1"/>
</dbReference>
<dbReference type="PANTHER" id="PTHR22890">
    <property type="entry name" value="MEDIATOR OF RNA POLYMERASE II TRANSCRIPTION SUBUNIT 11"/>
    <property type="match status" value="1"/>
</dbReference>
<organism evidence="6">
    <name type="scientific">Volvox carteri f. nagariensis</name>
    <dbReference type="NCBI Taxonomy" id="3068"/>
    <lineage>
        <taxon>Eukaryota</taxon>
        <taxon>Viridiplantae</taxon>
        <taxon>Chlorophyta</taxon>
        <taxon>core chlorophytes</taxon>
        <taxon>Chlorophyceae</taxon>
        <taxon>CS clade</taxon>
        <taxon>Chlamydomonadales</taxon>
        <taxon>Volvocaceae</taxon>
        <taxon>Volvox</taxon>
    </lineage>
</organism>
<evidence type="ECO:0008006" key="7">
    <source>
        <dbReference type="Google" id="ProtNLM"/>
    </source>
</evidence>
<evidence type="ECO:0000313" key="6">
    <source>
        <dbReference type="Proteomes" id="UP000001058"/>
    </source>
</evidence>
<dbReference type="GO" id="GO:0003712">
    <property type="term" value="F:transcription coregulator activity"/>
    <property type="evidence" value="ECO:0007669"/>
    <property type="project" value="InterPro"/>
</dbReference>
<evidence type="ECO:0000256" key="3">
    <source>
        <dbReference type="ARBA" id="ARBA00023242"/>
    </source>
</evidence>
<gene>
    <name evidence="5" type="ORF">VOLCADRAFT_88545</name>
</gene>
<comment type="subcellular location">
    <subcellularLocation>
        <location evidence="1">Nucleus</location>
    </subcellularLocation>
</comment>
<dbReference type="InParanoid" id="D8TPA4"/>
<evidence type="ECO:0000256" key="1">
    <source>
        <dbReference type="ARBA" id="ARBA00004123"/>
    </source>
</evidence>
<keyword evidence="4" id="KW-1133">Transmembrane helix</keyword>
<comment type="similarity">
    <text evidence="2">Belongs to the Mediator complex subunit 11 family.</text>
</comment>
<evidence type="ECO:0000256" key="2">
    <source>
        <dbReference type="ARBA" id="ARBA00008186"/>
    </source>
</evidence>
<dbReference type="Proteomes" id="UP000001058">
    <property type="component" value="Unassembled WGS sequence"/>
</dbReference>
<keyword evidence="6" id="KW-1185">Reference proteome</keyword>
<dbReference type="GeneID" id="9624163"/>
<dbReference type="KEGG" id="vcn:VOLCADRAFT_88545"/>
<sequence length="277" mass="29892">MSSISPPQPTEDYKRLQLIEQKVISCVQIAAQVTEHFSRVGRTAELAGPVQQLCTTFMNTIAEALQLVKEGAESSSGDHRLELHAYHSLARAHINTEKLQVMRMHLDAMQAELEAAAAGRECGRAGGGCCSACDVGSGSLGAGVEAGNGGMAVVMVVMVVAVAVMLVPLGMKPCISRFTALVIRFTGGTSSSRVRQFGTPTHPCLRMRVRMCSRSCTASIFPRPDCMNLDYPCAPGLALFALFAWGVSGRRCRSVLPVFDTCQRPPSSYLTWLLPRW</sequence>
<keyword evidence="3" id="KW-0539">Nucleus</keyword>
<proteinExistence type="inferred from homology"/>
<dbReference type="GO" id="GO:0016592">
    <property type="term" value="C:mediator complex"/>
    <property type="evidence" value="ECO:0007669"/>
    <property type="project" value="InterPro"/>
</dbReference>
<keyword evidence="4" id="KW-0472">Membrane</keyword>
<keyword evidence="4" id="KW-0812">Transmembrane</keyword>
<dbReference type="EMBL" id="GL378330">
    <property type="protein sequence ID" value="EFJ50588.1"/>
    <property type="molecule type" value="Genomic_DNA"/>
</dbReference>
<dbReference type="GO" id="GO:0006357">
    <property type="term" value="P:regulation of transcription by RNA polymerase II"/>
    <property type="evidence" value="ECO:0007669"/>
    <property type="project" value="InterPro"/>
</dbReference>
<dbReference type="OrthoDB" id="535764at2759"/>